<reference evidence="3" key="1">
    <citation type="submission" date="2021-02" db="EMBL/GenBank/DDBJ databases">
        <authorList>
            <person name="Nowell W R."/>
        </authorList>
    </citation>
    <scope>NUCLEOTIDE SEQUENCE</scope>
</reference>
<dbReference type="EMBL" id="CAJOBQ010004793">
    <property type="protein sequence ID" value="CAF4643989.1"/>
    <property type="molecule type" value="Genomic_DNA"/>
</dbReference>
<gene>
    <name evidence="1" type="ORF">FME351_LOCUS23932</name>
    <name evidence="3" type="ORF">QYT958_LOCUS33973</name>
    <name evidence="2" type="ORF">TSG867_LOCUS30361</name>
</gene>
<protein>
    <submittedName>
        <fullName evidence="3">Uncharacterized protein</fullName>
    </submittedName>
</protein>
<evidence type="ECO:0000313" key="3">
    <source>
        <dbReference type="EMBL" id="CAF4957379.1"/>
    </source>
</evidence>
<accession>A0A821YE14</accession>
<dbReference type="Proteomes" id="UP000663862">
    <property type="component" value="Unassembled WGS sequence"/>
</dbReference>
<name>A0A821YE14_9BILA</name>
<evidence type="ECO:0000313" key="2">
    <source>
        <dbReference type="EMBL" id="CAF4643989.1"/>
    </source>
</evidence>
<dbReference type="EMBL" id="CAJOBR010023840">
    <property type="protein sequence ID" value="CAF4957379.1"/>
    <property type="molecule type" value="Genomic_DNA"/>
</dbReference>
<dbReference type="Proteomes" id="UP000663848">
    <property type="component" value="Unassembled WGS sequence"/>
</dbReference>
<evidence type="ECO:0000313" key="4">
    <source>
        <dbReference type="Proteomes" id="UP000663848"/>
    </source>
</evidence>
<dbReference type="EMBL" id="CAJNYU010003150">
    <property type="protein sequence ID" value="CAF3640429.1"/>
    <property type="molecule type" value="Genomic_DNA"/>
</dbReference>
<proteinExistence type="predicted"/>
<evidence type="ECO:0000313" key="1">
    <source>
        <dbReference type="EMBL" id="CAF3640429.1"/>
    </source>
</evidence>
<sequence>MMIEQEVNSYIQDDTMFVTVMTDFGDIATKDSITIRIEYHSELLTYIQRLLIQQEAERRAQQSIEIDIDEDIFLLSSSIVIEYFLSVGAN</sequence>
<organism evidence="3 4">
    <name type="scientific">Rotaria socialis</name>
    <dbReference type="NCBI Taxonomy" id="392032"/>
    <lineage>
        <taxon>Eukaryota</taxon>
        <taxon>Metazoa</taxon>
        <taxon>Spiralia</taxon>
        <taxon>Gnathifera</taxon>
        <taxon>Rotifera</taxon>
        <taxon>Eurotatoria</taxon>
        <taxon>Bdelloidea</taxon>
        <taxon>Philodinida</taxon>
        <taxon>Philodinidae</taxon>
        <taxon>Rotaria</taxon>
    </lineage>
</organism>
<dbReference type="AlphaFoldDB" id="A0A821YE14"/>
<dbReference type="Proteomes" id="UP000663869">
    <property type="component" value="Unassembled WGS sequence"/>
</dbReference>
<comment type="caution">
    <text evidence="3">The sequence shown here is derived from an EMBL/GenBank/DDBJ whole genome shotgun (WGS) entry which is preliminary data.</text>
</comment>